<dbReference type="EMBL" id="ML732861">
    <property type="protein sequence ID" value="KAB8268748.1"/>
    <property type="molecule type" value="Genomic_DNA"/>
</dbReference>
<keyword evidence="1" id="KW-0812">Transmembrane</keyword>
<keyword evidence="1" id="KW-1133">Transmembrane helix</keyword>
<reference evidence="2 3" key="1">
    <citation type="submission" date="2019-04" db="EMBL/GenBank/DDBJ databases">
        <title>Fungal friends and foes A comparative genomics study of 23 Aspergillus species from section Flavi.</title>
        <authorList>
            <consortium name="DOE Joint Genome Institute"/>
            <person name="Kjaerbolling I."/>
            <person name="Vesth T.C."/>
            <person name="Frisvad J.C."/>
            <person name="Nybo J.L."/>
            <person name="Theobald S."/>
            <person name="Kildgaard S."/>
            <person name="Petersen T.I."/>
            <person name="Kuo A."/>
            <person name="Sato A."/>
            <person name="Lyhne E.K."/>
            <person name="Kogle M.E."/>
            <person name="Wiebenga A."/>
            <person name="Kun R.S."/>
            <person name="Lubbers R.J."/>
            <person name="Makela M.R."/>
            <person name="Barry K."/>
            <person name="Chovatia M."/>
            <person name="Clum A."/>
            <person name="Daum C."/>
            <person name="Haridas S."/>
            <person name="He G."/>
            <person name="LaButti K."/>
            <person name="Lipzen A."/>
            <person name="Mondo S."/>
            <person name="Pangilinan J."/>
            <person name="Riley R."/>
            <person name="Salamov A."/>
            <person name="Simmons B.A."/>
            <person name="Magnuson J.K."/>
            <person name="Henrissat B."/>
            <person name="Mortensen U.H."/>
            <person name="Larsen T.O."/>
            <person name="De vries R.P."/>
            <person name="Grigoriev I.V."/>
            <person name="Machida M."/>
            <person name="Baker S.E."/>
            <person name="Andersen M.R."/>
        </authorList>
    </citation>
    <scope>NUCLEOTIDE SEQUENCE [LARGE SCALE GENOMIC DNA]</scope>
    <source>
        <strain evidence="2 3">CBS 117635</strain>
    </source>
</reference>
<evidence type="ECO:0000313" key="2">
    <source>
        <dbReference type="EMBL" id="KAB8268748.1"/>
    </source>
</evidence>
<name>A0A5N6IQT1_9EURO</name>
<feature type="transmembrane region" description="Helical" evidence="1">
    <location>
        <begin position="21"/>
        <end position="41"/>
    </location>
</feature>
<proteinExistence type="predicted"/>
<dbReference type="AlphaFoldDB" id="A0A5N6IQT1"/>
<sequence length="87" mass="10160">MTLLTVMISPRMIANLRRLRLLNVPQFFSTFDFFSFLSFFPCHPLSPSLFCCWFFLRVLWISNFGLLLSATTSVPVREGNAIPHWMN</sequence>
<keyword evidence="1" id="KW-0472">Membrane</keyword>
<keyword evidence="3" id="KW-1185">Reference proteome</keyword>
<gene>
    <name evidence="2" type="ORF">BDV30DRAFT_200062</name>
</gene>
<evidence type="ECO:0000256" key="1">
    <source>
        <dbReference type="SAM" id="Phobius"/>
    </source>
</evidence>
<feature type="transmembrane region" description="Helical" evidence="1">
    <location>
        <begin position="47"/>
        <end position="68"/>
    </location>
</feature>
<evidence type="ECO:0000313" key="3">
    <source>
        <dbReference type="Proteomes" id="UP000326289"/>
    </source>
</evidence>
<protein>
    <submittedName>
        <fullName evidence="2">Uncharacterized protein</fullName>
    </submittedName>
</protein>
<dbReference type="Proteomes" id="UP000326289">
    <property type="component" value="Unassembled WGS sequence"/>
</dbReference>
<accession>A0A5N6IQT1</accession>
<organism evidence="2 3">
    <name type="scientific">Aspergillus minisclerotigenes</name>
    <dbReference type="NCBI Taxonomy" id="656917"/>
    <lineage>
        <taxon>Eukaryota</taxon>
        <taxon>Fungi</taxon>
        <taxon>Dikarya</taxon>
        <taxon>Ascomycota</taxon>
        <taxon>Pezizomycotina</taxon>
        <taxon>Eurotiomycetes</taxon>
        <taxon>Eurotiomycetidae</taxon>
        <taxon>Eurotiales</taxon>
        <taxon>Aspergillaceae</taxon>
        <taxon>Aspergillus</taxon>
        <taxon>Aspergillus subgen. Circumdati</taxon>
    </lineage>
</organism>